<reference evidence="3" key="1">
    <citation type="journal article" date="2014" name="Proc. Natl. Acad. Sci. U.S.A.">
        <title>Extensive sampling of basidiomycete genomes demonstrates inadequacy of the white-rot/brown-rot paradigm for wood decay fungi.</title>
        <authorList>
            <person name="Riley R."/>
            <person name="Salamov A.A."/>
            <person name="Brown D.W."/>
            <person name="Nagy L.G."/>
            <person name="Floudas D."/>
            <person name="Held B.W."/>
            <person name="Levasseur A."/>
            <person name="Lombard V."/>
            <person name="Morin E."/>
            <person name="Otillar R."/>
            <person name="Lindquist E.A."/>
            <person name="Sun H."/>
            <person name="LaButti K.M."/>
            <person name="Schmutz J."/>
            <person name="Jabbour D."/>
            <person name="Luo H."/>
            <person name="Baker S.E."/>
            <person name="Pisabarro A.G."/>
            <person name="Walton J.D."/>
            <person name="Blanchette R.A."/>
            <person name="Henrissat B."/>
            <person name="Martin F."/>
            <person name="Cullen D."/>
            <person name="Hibbett D.S."/>
            <person name="Grigoriev I.V."/>
        </authorList>
    </citation>
    <scope>NUCLEOTIDE SEQUENCE [LARGE SCALE GENOMIC DNA]</scope>
    <source>
        <strain evidence="3">CBS 339.88</strain>
    </source>
</reference>
<dbReference type="Proteomes" id="UP000027222">
    <property type="component" value="Unassembled WGS sequence"/>
</dbReference>
<keyword evidence="3" id="KW-1185">Reference proteome</keyword>
<organism evidence="2 3">
    <name type="scientific">Galerina marginata (strain CBS 339.88)</name>
    <dbReference type="NCBI Taxonomy" id="685588"/>
    <lineage>
        <taxon>Eukaryota</taxon>
        <taxon>Fungi</taxon>
        <taxon>Dikarya</taxon>
        <taxon>Basidiomycota</taxon>
        <taxon>Agaricomycotina</taxon>
        <taxon>Agaricomycetes</taxon>
        <taxon>Agaricomycetidae</taxon>
        <taxon>Agaricales</taxon>
        <taxon>Agaricineae</taxon>
        <taxon>Strophariaceae</taxon>
        <taxon>Galerina</taxon>
    </lineage>
</organism>
<dbReference type="EMBL" id="KL142380">
    <property type="protein sequence ID" value="KDR75822.1"/>
    <property type="molecule type" value="Genomic_DNA"/>
</dbReference>
<dbReference type="Pfam" id="PF00085">
    <property type="entry name" value="Thioredoxin"/>
    <property type="match status" value="1"/>
</dbReference>
<protein>
    <recommendedName>
        <fullName evidence="1">Thioredoxin domain-containing protein</fullName>
    </recommendedName>
</protein>
<dbReference type="InterPro" id="IPR036249">
    <property type="entry name" value="Thioredoxin-like_sf"/>
</dbReference>
<evidence type="ECO:0000313" key="3">
    <source>
        <dbReference type="Proteomes" id="UP000027222"/>
    </source>
</evidence>
<gene>
    <name evidence="2" type="ORF">GALMADRAFT_506786</name>
</gene>
<name>A0A067T0H2_GALM3</name>
<dbReference type="Gene3D" id="3.40.30.10">
    <property type="entry name" value="Glutaredoxin"/>
    <property type="match status" value="1"/>
</dbReference>
<evidence type="ECO:0000259" key="1">
    <source>
        <dbReference type="Pfam" id="PF00085"/>
    </source>
</evidence>
<dbReference type="AlphaFoldDB" id="A0A067T0H2"/>
<accession>A0A067T0H2</accession>
<sequence length="134" mass="15181">MSSIIPNAQSLTEIISLPKESVIYFHIKNCRFCSTVGPVFETIASVRAATFEGVTLGRFNMTEHRETVEKLGVKDEITEKLRVKTFPTIVIYQAGGELSRIVGSHSQAEFEEWLMKSLRNRYVNHSSQEQVDDT</sequence>
<dbReference type="CDD" id="cd02947">
    <property type="entry name" value="TRX_family"/>
    <property type="match status" value="1"/>
</dbReference>
<feature type="domain" description="Thioredoxin" evidence="1">
    <location>
        <begin position="13"/>
        <end position="115"/>
    </location>
</feature>
<dbReference type="InterPro" id="IPR013766">
    <property type="entry name" value="Thioredoxin_domain"/>
</dbReference>
<dbReference type="HOGENOM" id="CLU_1896359_0_0_1"/>
<dbReference type="SUPFAM" id="SSF52833">
    <property type="entry name" value="Thioredoxin-like"/>
    <property type="match status" value="1"/>
</dbReference>
<evidence type="ECO:0000313" key="2">
    <source>
        <dbReference type="EMBL" id="KDR75822.1"/>
    </source>
</evidence>
<proteinExistence type="predicted"/>